<sequence length="297" mass="29755">MDVMTTPARRTAPVPRLVRAELRWIFRRPRTLAVLGLLALIPVIMGIALATTSPAASPGGGGPGGGGPGGGPGGDDGGGLLAAAAGSVLILPIAALTMTMQMLLPLAAAMSGADALAGETSTGTLRGWLLAPVGRARLLLVKALGVATFTLVAASVIAVSGILTALVINGGGTLYTLSGTTLSIPDALGRIALAVAWVTLQLWAVGAVALAISALTEHPMVVLASVLGGIIVFAVLGSLDALSWLHPFLLTDAWWSLVDVLRDPIPSGDLIDGALKAACYLAIGGSLAYARLVSKDG</sequence>
<dbReference type="PANTHER" id="PTHR37305">
    <property type="entry name" value="INTEGRAL MEMBRANE PROTEIN-RELATED"/>
    <property type="match status" value="1"/>
</dbReference>
<keyword evidence="4" id="KW-1185">Reference proteome</keyword>
<keyword evidence="2" id="KW-0472">Membrane</keyword>
<dbReference type="Pfam" id="PF12679">
    <property type="entry name" value="ABC2_membrane_2"/>
    <property type="match status" value="1"/>
</dbReference>
<keyword evidence="2" id="KW-1133">Transmembrane helix</keyword>
<dbReference type="RefSeq" id="WP_253855947.1">
    <property type="nucleotide sequence ID" value="NZ_BAAALM010000016.1"/>
</dbReference>
<feature type="transmembrane region" description="Helical" evidence="2">
    <location>
        <begin position="32"/>
        <end position="57"/>
    </location>
</feature>
<dbReference type="PANTHER" id="PTHR37305:SF1">
    <property type="entry name" value="MEMBRANE PROTEIN"/>
    <property type="match status" value="1"/>
</dbReference>
<feature type="compositionally biased region" description="Gly residues" evidence="1">
    <location>
        <begin position="58"/>
        <end position="75"/>
    </location>
</feature>
<comment type="caution">
    <text evidence="3">The sequence shown here is derived from an EMBL/GenBank/DDBJ whole genome shotgun (WGS) entry which is preliminary data.</text>
</comment>
<feature type="transmembrane region" description="Helical" evidence="2">
    <location>
        <begin position="77"/>
        <end position="96"/>
    </location>
</feature>
<evidence type="ECO:0000313" key="4">
    <source>
        <dbReference type="Proteomes" id="UP001500467"/>
    </source>
</evidence>
<feature type="transmembrane region" description="Helical" evidence="2">
    <location>
        <begin position="222"/>
        <end position="245"/>
    </location>
</feature>
<name>A0ABN1VLG6_9PSEU</name>
<evidence type="ECO:0000256" key="1">
    <source>
        <dbReference type="SAM" id="MobiDB-lite"/>
    </source>
</evidence>
<dbReference type="Proteomes" id="UP001500467">
    <property type="component" value="Unassembled WGS sequence"/>
</dbReference>
<dbReference type="EMBL" id="BAAALM010000016">
    <property type="protein sequence ID" value="GAA1215058.1"/>
    <property type="molecule type" value="Genomic_DNA"/>
</dbReference>
<gene>
    <name evidence="3" type="ORF">GCM10009675_41470</name>
</gene>
<feature type="transmembrane region" description="Helical" evidence="2">
    <location>
        <begin position="144"/>
        <end position="168"/>
    </location>
</feature>
<reference evidence="3 4" key="1">
    <citation type="journal article" date="2019" name="Int. J. Syst. Evol. Microbiol.">
        <title>The Global Catalogue of Microorganisms (GCM) 10K type strain sequencing project: providing services to taxonomists for standard genome sequencing and annotation.</title>
        <authorList>
            <consortium name="The Broad Institute Genomics Platform"/>
            <consortium name="The Broad Institute Genome Sequencing Center for Infectious Disease"/>
            <person name="Wu L."/>
            <person name="Ma J."/>
        </authorList>
    </citation>
    <scope>NUCLEOTIDE SEQUENCE [LARGE SCALE GENOMIC DNA]</scope>
    <source>
        <strain evidence="3 4">JCM 13022</strain>
    </source>
</reference>
<feature type="region of interest" description="Disordered" evidence="1">
    <location>
        <begin position="55"/>
        <end position="75"/>
    </location>
</feature>
<keyword evidence="2" id="KW-0812">Transmembrane</keyword>
<evidence type="ECO:0000313" key="3">
    <source>
        <dbReference type="EMBL" id="GAA1215058.1"/>
    </source>
</evidence>
<accession>A0ABN1VLG6</accession>
<proteinExistence type="predicted"/>
<evidence type="ECO:0000256" key="2">
    <source>
        <dbReference type="SAM" id="Phobius"/>
    </source>
</evidence>
<organism evidence="3 4">
    <name type="scientific">Prauserella alba</name>
    <dbReference type="NCBI Taxonomy" id="176898"/>
    <lineage>
        <taxon>Bacteria</taxon>
        <taxon>Bacillati</taxon>
        <taxon>Actinomycetota</taxon>
        <taxon>Actinomycetes</taxon>
        <taxon>Pseudonocardiales</taxon>
        <taxon>Pseudonocardiaceae</taxon>
        <taxon>Prauserella</taxon>
    </lineage>
</organism>
<feature type="transmembrane region" description="Helical" evidence="2">
    <location>
        <begin position="188"/>
        <end position="215"/>
    </location>
</feature>
<protein>
    <submittedName>
        <fullName evidence="3">ABC transporter permease subunit</fullName>
    </submittedName>
</protein>